<evidence type="ECO:0000313" key="3">
    <source>
        <dbReference type="EMBL" id="KAF9878244.1"/>
    </source>
</evidence>
<dbReference type="RefSeq" id="XP_038747705.1">
    <property type="nucleotide sequence ID" value="XM_038887001.1"/>
</dbReference>
<reference evidence="3" key="2">
    <citation type="submission" date="2020-11" db="EMBL/GenBank/DDBJ databases">
        <title>Whole genome sequencing of Colletotrichum sp.</title>
        <authorList>
            <person name="Li H."/>
        </authorList>
    </citation>
    <scope>NUCLEOTIDE SEQUENCE</scope>
    <source>
        <strain evidence="3">CkLH20</strain>
    </source>
</reference>
<feature type="signal peptide" evidence="1">
    <location>
        <begin position="1"/>
        <end position="21"/>
    </location>
</feature>
<dbReference type="AlphaFoldDB" id="A0A9P6I945"/>
<dbReference type="InterPro" id="IPR041524">
    <property type="entry name" value="GH131_N"/>
</dbReference>
<protein>
    <recommendedName>
        <fullName evidence="2">Glycoside hydrolase 131 catalytic N-terminal domain-containing protein</fullName>
    </recommendedName>
</protein>
<sequence>MSFSLVSTFSLLLSAAGAANAAKQCAIQFEGRIPTNFTPADFDTSASPFNNGFVFGKGLKASDVVTIPTGLSSLFDANSSKPFEVNIDDRSIFAPTETNVQTGFRRAEMLPMSNNGTDPSTSGIKTVHWSMMKDPKKPLNLTHEYQMVFLESSIFSSNQFALKYGDLIGIHPADPDVLHLFGNSNTKPFQPELFTTKFTDGVFHNFALTLDFNKNLTQIYYSQGNAPLVAQGKPVENDISGQGQFHFGVLKKSINGTGDLTKSGFHESGINEGIIFGGIFQEDSADGCVSLSP</sequence>
<dbReference type="PANTHER" id="PTHR34612:SF2">
    <property type="entry name" value="GLYCOSIDE HYDROLASE 131 CATALYTIC N-TERMINAL DOMAIN-CONTAINING PROTEIN"/>
    <property type="match status" value="1"/>
</dbReference>
<accession>A0A9P6I945</accession>
<proteinExistence type="predicted"/>
<dbReference type="EMBL" id="JAATWM020000011">
    <property type="protein sequence ID" value="KAF9878244.1"/>
    <property type="molecule type" value="Genomic_DNA"/>
</dbReference>
<dbReference type="Pfam" id="PF18271">
    <property type="entry name" value="GH131_N"/>
    <property type="match status" value="1"/>
</dbReference>
<name>A0A9P6I945_9PEZI</name>
<dbReference type="OrthoDB" id="5283326at2759"/>
<dbReference type="Gene3D" id="2.60.120.1160">
    <property type="match status" value="1"/>
</dbReference>
<dbReference type="Proteomes" id="UP000781932">
    <property type="component" value="Unassembled WGS sequence"/>
</dbReference>
<evidence type="ECO:0000259" key="2">
    <source>
        <dbReference type="Pfam" id="PF18271"/>
    </source>
</evidence>
<organism evidence="3 4">
    <name type="scientific">Colletotrichum karsti</name>
    <dbReference type="NCBI Taxonomy" id="1095194"/>
    <lineage>
        <taxon>Eukaryota</taxon>
        <taxon>Fungi</taxon>
        <taxon>Dikarya</taxon>
        <taxon>Ascomycota</taxon>
        <taxon>Pezizomycotina</taxon>
        <taxon>Sordariomycetes</taxon>
        <taxon>Hypocreomycetidae</taxon>
        <taxon>Glomerellales</taxon>
        <taxon>Glomerellaceae</taxon>
        <taxon>Colletotrichum</taxon>
        <taxon>Colletotrichum boninense species complex</taxon>
    </lineage>
</organism>
<dbReference type="GeneID" id="62160075"/>
<evidence type="ECO:0000256" key="1">
    <source>
        <dbReference type="SAM" id="SignalP"/>
    </source>
</evidence>
<keyword evidence="4" id="KW-1185">Reference proteome</keyword>
<feature type="domain" description="Glycoside hydrolase 131 catalytic N-terminal" evidence="2">
    <location>
        <begin position="27"/>
        <end position="287"/>
    </location>
</feature>
<feature type="chain" id="PRO_5040151248" description="Glycoside hydrolase 131 catalytic N-terminal domain-containing protein" evidence="1">
    <location>
        <begin position="22"/>
        <end position="293"/>
    </location>
</feature>
<keyword evidence="1" id="KW-0732">Signal</keyword>
<dbReference type="PANTHER" id="PTHR34612">
    <property type="entry name" value="GH131_N DOMAIN-CONTAINING PROTEIN"/>
    <property type="match status" value="1"/>
</dbReference>
<reference evidence="3" key="1">
    <citation type="submission" date="2020-03" db="EMBL/GenBank/DDBJ databases">
        <authorList>
            <person name="He L."/>
        </authorList>
    </citation>
    <scope>NUCLEOTIDE SEQUENCE</scope>
    <source>
        <strain evidence="3">CkLH20</strain>
    </source>
</reference>
<evidence type="ECO:0000313" key="4">
    <source>
        <dbReference type="Proteomes" id="UP000781932"/>
    </source>
</evidence>
<gene>
    <name evidence="3" type="ORF">CkaCkLH20_04282</name>
</gene>
<comment type="caution">
    <text evidence="3">The sequence shown here is derived from an EMBL/GenBank/DDBJ whole genome shotgun (WGS) entry which is preliminary data.</text>
</comment>